<evidence type="ECO:0000313" key="2">
    <source>
        <dbReference type="Proteomes" id="UP000324222"/>
    </source>
</evidence>
<organism evidence="1 2">
    <name type="scientific">Portunus trituberculatus</name>
    <name type="common">Swimming crab</name>
    <name type="synonym">Neptunus trituberculatus</name>
    <dbReference type="NCBI Taxonomy" id="210409"/>
    <lineage>
        <taxon>Eukaryota</taxon>
        <taxon>Metazoa</taxon>
        <taxon>Ecdysozoa</taxon>
        <taxon>Arthropoda</taxon>
        <taxon>Crustacea</taxon>
        <taxon>Multicrustacea</taxon>
        <taxon>Malacostraca</taxon>
        <taxon>Eumalacostraca</taxon>
        <taxon>Eucarida</taxon>
        <taxon>Decapoda</taxon>
        <taxon>Pleocyemata</taxon>
        <taxon>Brachyura</taxon>
        <taxon>Eubrachyura</taxon>
        <taxon>Portunoidea</taxon>
        <taxon>Portunidae</taxon>
        <taxon>Portuninae</taxon>
        <taxon>Portunus</taxon>
    </lineage>
</organism>
<dbReference type="Proteomes" id="UP000324222">
    <property type="component" value="Unassembled WGS sequence"/>
</dbReference>
<evidence type="ECO:0000313" key="1">
    <source>
        <dbReference type="EMBL" id="MPC50764.1"/>
    </source>
</evidence>
<name>A0A5B7G2R8_PORTR</name>
<protein>
    <submittedName>
        <fullName evidence="1">Uncharacterized protein</fullName>
    </submittedName>
</protein>
<gene>
    <name evidence="1" type="ORF">E2C01_044595</name>
</gene>
<keyword evidence="2" id="KW-1185">Reference proteome</keyword>
<dbReference type="AlphaFoldDB" id="A0A5B7G2R8"/>
<dbReference type="EMBL" id="VSRR010009723">
    <property type="protein sequence ID" value="MPC50764.1"/>
    <property type="molecule type" value="Genomic_DNA"/>
</dbReference>
<sequence length="142" mass="15881">MAGQVTRDGSLCVPRRRGWSGRRRDGDDRHVRFSLYSRCCVEVRDLSVISFSQGLGPYWRPLTWVRSEAAACTLQKLLRLAAARRGVDSRRGGIVSAAAAGTPQHTSPALRSPFKSLYCYVKLKLRSLVLLCYEMGDLTFES</sequence>
<proteinExistence type="predicted"/>
<accession>A0A5B7G2R8</accession>
<comment type="caution">
    <text evidence="1">The sequence shown here is derived from an EMBL/GenBank/DDBJ whole genome shotgun (WGS) entry which is preliminary data.</text>
</comment>
<reference evidence="1 2" key="1">
    <citation type="submission" date="2019-05" db="EMBL/GenBank/DDBJ databases">
        <title>Another draft genome of Portunus trituberculatus and its Hox gene families provides insights of decapod evolution.</title>
        <authorList>
            <person name="Jeong J.-H."/>
            <person name="Song I."/>
            <person name="Kim S."/>
            <person name="Choi T."/>
            <person name="Kim D."/>
            <person name="Ryu S."/>
            <person name="Kim W."/>
        </authorList>
    </citation>
    <scope>NUCLEOTIDE SEQUENCE [LARGE SCALE GENOMIC DNA]</scope>
    <source>
        <tissue evidence="1">Muscle</tissue>
    </source>
</reference>